<dbReference type="KEGG" id="uvi:66068092"/>
<organism evidence="1 2">
    <name type="scientific">Ustilaginoidea virens</name>
    <name type="common">Rice false smut fungus</name>
    <name type="synonym">Villosiclava virens</name>
    <dbReference type="NCBI Taxonomy" id="1159556"/>
    <lineage>
        <taxon>Eukaryota</taxon>
        <taxon>Fungi</taxon>
        <taxon>Dikarya</taxon>
        <taxon>Ascomycota</taxon>
        <taxon>Pezizomycotina</taxon>
        <taxon>Sordariomycetes</taxon>
        <taxon>Hypocreomycetidae</taxon>
        <taxon>Hypocreales</taxon>
        <taxon>Clavicipitaceae</taxon>
        <taxon>Ustilaginoidea</taxon>
    </lineage>
</organism>
<dbReference type="GeneID" id="66068092"/>
<protein>
    <submittedName>
        <fullName evidence="1">Uncharacterized protein</fullName>
    </submittedName>
</protein>
<evidence type="ECO:0000313" key="1">
    <source>
        <dbReference type="EMBL" id="QUC23074.1"/>
    </source>
</evidence>
<dbReference type="EMBL" id="CP072758">
    <property type="protein sequence ID" value="QUC23074.1"/>
    <property type="molecule type" value="Genomic_DNA"/>
</dbReference>
<accession>A0A8E5HWU2</accession>
<dbReference type="AlphaFoldDB" id="A0A8E5HWU2"/>
<reference evidence="1" key="1">
    <citation type="submission" date="2020-03" db="EMBL/GenBank/DDBJ databases">
        <title>A mixture of massive structural variations and highly conserved coding sequences in Ustilaginoidea virens genome.</title>
        <authorList>
            <person name="Zhang K."/>
            <person name="Zhao Z."/>
            <person name="Zhang Z."/>
            <person name="Li Y."/>
            <person name="Hsiang T."/>
            <person name="Sun W."/>
        </authorList>
    </citation>
    <scope>NUCLEOTIDE SEQUENCE</scope>
    <source>
        <strain evidence="1">UV-8b</strain>
    </source>
</reference>
<name>A0A8E5HWU2_USTVR</name>
<dbReference type="Proteomes" id="UP000027002">
    <property type="component" value="Chromosome 6"/>
</dbReference>
<proteinExistence type="predicted"/>
<keyword evidence="2" id="KW-1185">Reference proteome</keyword>
<sequence length="67" mass="7275">MPGQLRAAARFIRQTPLDSEAAEHEYETIEDCLPSQGGGTYSISGDNHNYCLPILLCIVVQPNVVAT</sequence>
<gene>
    <name evidence="1" type="ORF">UV8b_07315</name>
</gene>
<dbReference type="RefSeq" id="XP_043000747.1">
    <property type="nucleotide sequence ID" value="XM_043144812.1"/>
</dbReference>
<evidence type="ECO:0000313" key="2">
    <source>
        <dbReference type="Proteomes" id="UP000027002"/>
    </source>
</evidence>